<feature type="region of interest" description="Disordered" evidence="1">
    <location>
        <begin position="1"/>
        <end position="35"/>
    </location>
</feature>
<feature type="region of interest" description="Disordered" evidence="1">
    <location>
        <begin position="155"/>
        <end position="205"/>
    </location>
</feature>
<accession>A0A678T4L9</accession>
<organism evidence="2">
    <name type="scientific">Saccharum spontaneum</name>
    <name type="common">Wild sugarcane</name>
    <dbReference type="NCBI Taxonomy" id="62335"/>
    <lineage>
        <taxon>Eukaryota</taxon>
        <taxon>Viridiplantae</taxon>
        <taxon>Streptophyta</taxon>
        <taxon>Embryophyta</taxon>
        <taxon>Tracheophyta</taxon>
        <taxon>Spermatophyta</taxon>
        <taxon>Magnoliopsida</taxon>
        <taxon>Liliopsida</taxon>
        <taxon>Poales</taxon>
        <taxon>Poaceae</taxon>
        <taxon>PACMAD clade</taxon>
        <taxon>Panicoideae</taxon>
        <taxon>Andropogonodae</taxon>
        <taxon>Andropogoneae</taxon>
        <taxon>Saccharinae</taxon>
        <taxon>Saccharum</taxon>
        <taxon>Saccharum officinarum species complex</taxon>
    </lineage>
</organism>
<protein>
    <submittedName>
        <fullName evidence="2">UPI0001A88450 related cluster</fullName>
    </submittedName>
</protein>
<feature type="region of interest" description="Disordered" evidence="1">
    <location>
        <begin position="397"/>
        <end position="448"/>
    </location>
</feature>
<feature type="compositionally biased region" description="Polar residues" evidence="1">
    <location>
        <begin position="161"/>
        <end position="174"/>
    </location>
</feature>
<evidence type="ECO:0000256" key="1">
    <source>
        <dbReference type="SAM" id="MobiDB-lite"/>
    </source>
</evidence>
<dbReference type="AlphaFoldDB" id="A0A678T4L9"/>
<reference evidence="2" key="1">
    <citation type="submission" date="2018-04" db="EMBL/GenBank/DDBJ databases">
        <title>Comparative Analysis of Homologous Sequences of Saccharum officinarum and Saccharum spontaneum Reveals Independent Polyploidization Events.</title>
        <authorList>
            <person name="Sharma A."/>
            <person name="Song J."/>
            <person name="Lin Q."/>
            <person name="Singh R."/>
            <person name="Ramos N."/>
            <person name="Wang K."/>
            <person name="Zhang J."/>
            <person name="Ming R."/>
            <person name="Yu Q."/>
        </authorList>
    </citation>
    <scope>NUCLEOTIDE SEQUENCE</scope>
</reference>
<dbReference type="PANTHER" id="PTHR33087:SF38">
    <property type="entry name" value="OS10G0201600 PROTEIN"/>
    <property type="match status" value="1"/>
</dbReference>
<gene>
    <name evidence="2" type="ORF">SS46I23_000006</name>
</gene>
<dbReference type="PANTHER" id="PTHR33087">
    <property type="entry name" value="OS07G0539200 PROTEIN"/>
    <property type="match status" value="1"/>
</dbReference>
<dbReference type="InterPro" id="IPR053253">
    <property type="entry name" value="Sex_diff_modulator"/>
</dbReference>
<sequence length="562" mass="62102">MLSFSDSEASSDESSEPSPLAGSDKGKAAVVPGHAWRHRRPRNVAGGSWRTLIVNQLCVLVATLHRQGTPGHQPRFHVPRAGEHVDVDSFMLVESRRRWRRKERPMRSTCRPIPPTLVGLCFNCLTGDHVTAVCRLPSRCLLCRGMAHQARDYKCGRSPTRAATPNIPSSSAPNGGQPPLPASQVSPPMSSPRDPFPPPGHPSTHPISEIVVIPRTVELSTTEEALSSLALVAMNSAIGVSGRCSSHLESFYHISSEEFTVSRYAPEDFLVRFIAREDLENVVHALMPLNTPFYLVWKWWRRQSMASVGAMRFKVLLGLKGLLVHTWSTDTVVEAPQTVPREDLREYFVTAWCIHPMFIPSRRSSRCMLPFVVAPIQFELPTLRYLVRIRVVETQDWNAPPSDDDNDSPGDSGDTNVQGERGRSRPWPRRYRFGNNDSGQDAGAAPDPHLGRVGAVLIGDIPCSVFQSAGPSSPSPSKEVLLLTDTLCRQPSSRAMSCSAHQSPVASRDFEFRILSQPPQPPLWLDLMLLCGRHEGLCPRKAVDDSRYSPAFFLGAGLRAGK</sequence>
<name>A0A678T4L9_SACSP</name>
<evidence type="ECO:0000313" key="2">
    <source>
        <dbReference type="EMBL" id="AWA45122.1"/>
    </source>
</evidence>
<dbReference type="EMBL" id="MH182573">
    <property type="protein sequence ID" value="AWA45122.1"/>
    <property type="molecule type" value="Genomic_DNA"/>
</dbReference>
<proteinExistence type="predicted"/>